<reference evidence="1 2" key="1">
    <citation type="submission" date="2019-12" db="EMBL/GenBank/DDBJ databases">
        <title>The genome of Stappia indica PHM037.</title>
        <authorList>
            <person name="Kacar D."/>
            <person name="Galan B."/>
            <person name="Canedo L."/>
            <person name="Rodriguez P."/>
            <person name="de la Calle F."/>
            <person name="Garcia J.L."/>
        </authorList>
    </citation>
    <scope>NUCLEOTIDE SEQUENCE [LARGE SCALE GENOMIC DNA]</scope>
    <source>
        <strain evidence="1 2">PHM037</strain>
    </source>
</reference>
<proteinExistence type="predicted"/>
<evidence type="ECO:0000313" key="1">
    <source>
        <dbReference type="EMBL" id="QGZ33938.1"/>
    </source>
</evidence>
<dbReference type="EMBL" id="CP046908">
    <property type="protein sequence ID" value="QGZ33938.1"/>
    <property type="molecule type" value="Genomic_DNA"/>
</dbReference>
<gene>
    <name evidence="1" type="ORF">GH266_05080</name>
</gene>
<evidence type="ECO:0000313" key="2">
    <source>
        <dbReference type="Proteomes" id="UP000435648"/>
    </source>
</evidence>
<dbReference type="KEGG" id="siw:GH266_05080"/>
<dbReference type="Proteomes" id="UP000435648">
    <property type="component" value="Chromosome"/>
</dbReference>
<dbReference type="AlphaFoldDB" id="A0A857C4X9"/>
<dbReference type="RefSeq" id="WP_158192928.1">
    <property type="nucleotide sequence ID" value="NZ_CP046908.1"/>
</dbReference>
<protein>
    <submittedName>
        <fullName evidence="1">Uncharacterized protein</fullName>
    </submittedName>
</protein>
<organism evidence="1 2">
    <name type="scientific">Stappia indica</name>
    <dbReference type="NCBI Taxonomy" id="538381"/>
    <lineage>
        <taxon>Bacteria</taxon>
        <taxon>Pseudomonadati</taxon>
        <taxon>Pseudomonadota</taxon>
        <taxon>Alphaproteobacteria</taxon>
        <taxon>Hyphomicrobiales</taxon>
        <taxon>Stappiaceae</taxon>
        <taxon>Stappia</taxon>
    </lineage>
</organism>
<name>A0A857C4X9_9HYPH</name>
<sequence>MESDTQIVIRFWMVIRHDGFGSDRTSFRHSTYQAACAEAYRLSRLHKAAFVVLEAQTVIPAPEPEWKAVAVPVTAATLRSDMVVSRCDGDPDF</sequence>
<accession>A0A857C4X9</accession>